<feature type="compositionally biased region" description="Polar residues" evidence="3">
    <location>
        <begin position="102"/>
        <end position="111"/>
    </location>
</feature>
<gene>
    <name evidence="6" type="ORF">KDB89_12345</name>
</gene>
<name>A0ABX8SGI1_9ACTN</name>
<feature type="compositionally biased region" description="Low complexity" evidence="3">
    <location>
        <begin position="39"/>
        <end position="61"/>
    </location>
</feature>
<feature type="region of interest" description="Disordered" evidence="3">
    <location>
        <begin position="1"/>
        <end position="116"/>
    </location>
</feature>
<dbReference type="Pfam" id="PF13180">
    <property type="entry name" value="PDZ_2"/>
    <property type="match status" value="1"/>
</dbReference>
<dbReference type="EMBL" id="CP079216">
    <property type="protein sequence ID" value="QXT62517.1"/>
    <property type="molecule type" value="Genomic_DNA"/>
</dbReference>
<protein>
    <submittedName>
        <fullName evidence="6">Trypsin-like peptidase domain-containing protein</fullName>
    </submittedName>
</protein>
<feature type="compositionally biased region" description="Low complexity" evidence="3">
    <location>
        <begin position="305"/>
        <end position="336"/>
    </location>
</feature>
<evidence type="ECO:0000256" key="2">
    <source>
        <dbReference type="ARBA" id="ARBA00022801"/>
    </source>
</evidence>
<organism evidence="6 7">
    <name type="scientific">Tessaracoccus palaemonis</name>
    <dbReference type="NCBI Taxonomy" id="2829499"/>
    <lineage>
        <taxon>Bacteria</taxon>
        <taxon>Bacillati</taxon>
        <taxon>Actinomycetota</taxon>
        <taxon>Actinomycetes</taxon>
        <taxon>Propionibacteriales</taxon>
        <taxon>Propionibacteriaceae</taxon>
        <taxon>Tessaracoccus</taxon>
    </lineage>
</organism>
<evidence type="ECO:0000313" key="7">
    <source>
        <dbReference type="Proteomes" id="UP000824504"/>
    </source>
</evidence>
<feature type="domain" description="PDZ" evidence="5">
    <location>
        <begin position="407"/>
        <end position="490"/>
    </location>
</feature>
<evidence type="ECO:0000256" key="3">
    <source>
        <dbReference type="SAM" id="MobiDB-lite"/>
    </source>
</evidence>
<keyword evidence="4" id="KW-0812">Transmembrane</keyword>
<dbReference type="PANTHER" id="PTHR43343:SF3">
    <property type="entry name" value="PROTEASE DO-LIKE 8, CHLOROPLASTIC"/>
    <property type="match status" value="1"/>
</dbReference>
<evidence type="ECO:0000256" key="4">
    <source>
        <dbReference type="SAM" id="Phobius"/>
    </source>
</evidence>
<proteinExistence type="predicted"/>
<keyword evidence="4" id="KW-1133">Transmembrane helix</keyword>
<dbReference type="Pfam" id="PF13365">
    <property type="entry name" value="Trypsin_2"/>
    <property type="match status" value="1"/>
</dbReference>
<dbReference type="Proteomes" id="UP000824504">
    <property type="component" value="Chromosome"/>
</dbReference>
<evidence type="ECO:0000259" key="5">
    <source>
        <dbReference type="PROSITE" id="PS50106"/>
    </source>
</evidence>
<dbReference type="InterPro" id="IPR001478">
    <property type="entry name" value="PDZ"/>
</dbReference>
<dbReference type="PROSITE" id="PS50106">
    <property type="entry name" value="PDZ"/>
    <property type="match status" value="1"/>
</dbReference>
<feature type="region of interest" description="Disordered" evidence="3">
    <location>
        <begin position="297"/>
        <end position="336"/>
    </location>
</feature>
<keyword evidence="1" id="KW-0645">Protease</keyword>
<feature type="transmembrane region" description="Helical" evidence="4">
    <location>
        <begin position="120"/>
        <end position="141"/>
    </location>
</feature>
<sequence>MSNEQHPNPWSREAWSTSGTPRESAPQQQWAAQGDAAHQPQQATPPQQQATQQQPSQASASINEPTLNLTSQQGYPTSGPDAQQGYPTSNPGYQPVGPFGQPQATAGTQTKTRSKGRSKVAGVLALALLAVGAGGGAGYAATQLGGSTSASGVTTTVVQADASNPNWTTVAEAATQSVVAIDVVSSSGEAQGSGVVIDAEGYIVTNNHVVSGMSGATITVLLNNVSYAATIVGTDPSTDLAVIKMDNPPKDLAVMSYGDNTALSVGDPVMAIGNPLGLSDTVTTGIVSALNRPVTTEAVTDDTTTESQTQVPQNGNNPFGGQQQQQQNQSATTSTSETVVTAAIQTNAAINPGNSGGALVNTSGELVGITSSIATLSSSSSSESSSGNIGIGFAIGSDQVKYVVDQLIANGTAEHPQLGVTATDVTGTGQQGAQIVSVTEGSGAAEAGLEAGDVVTAVNGNAVSSTESLVALVRAGQVDKPMTLTVIRNGTEQDVSVTPTAAAN</sequence>
<feature type="compositionally biased region" description="Polar residues" evidence="3">
    <location>
        <begin position="1"/>
        <end position="31"/>
    </location>
</feature>
<feature type="compositionally biased region" description="Polar residues" evidence="3">
    <location>
        <begin position="62"/>
        <end position="76"/>
    </location>
</feature>
<dbReference type="SMART" id="SM00228">
    <property type="entry name" value="PDZ"/>
    <property type="match status" value="1"/>
</dbReference>
<keyword evidence="2" id="KW-0378">Hydrolase</keyword>
<dbReference type="RefSeq" id="WP_219081464.1">
    <property type="nucleotide sequence ID" value="NZ_CP079216.1"/>
</dbReference>
<keyword evidence="7" id="KW-1185">Reference proteome</keyword>
<reference evidence="6 7" key="1">
    <citation type="submission" date="2021-07" db="EMBL/GenBank/DDBJ databases">
        <title>complete genome sequencing of Tessaracoccus sp.J1M15.</title>
        <authorList>
            <person name="Bae J.-W."/>
            <person name="Kim D.-y."/>
        </authorList>
    </citation>
    <scope>NUCLEOTIDE SEQUENCE [LARGE SCALE GENOMIC DNA]</scope>
    <source>
        <strain evidence="6 7">J1M15</strain>
    </source>
</reference>
<keyword evidence="4" id="KW-0472">Membrane</keyword>
<evidence type="ECO:0000313" key="6">
    <source>
        <dbReference type="EMBL" id="QXT62517.1"/>
    </source>
</evidence>
<accession>A0ABX8SGI1</accession>
<dbReference type="InterPro" id="IPR051201">
    <property type="entry name" value="Chloro_Bact_Ser_Proteases"/>
</dbReference>
<dbReference type="PANTHER" id="PTHR43343">
    <property type="entry name" value="PEPTIDASE S12"/>
    <property type="match status" value="1"/>
</dbReference>
<evidence type="ECO:0000256" key="1">
    <source>
        <dbReference type="ARBA" id="ARBA00022670"/>
    </source>
</evidence>